<dbReference type="AlphaFoldDB" id="A0A8I0FWH1"/>
<accession>A0A8I0FWH1</accession>
<name>A0A8I0FWH1_9ACTN</name>
<dbReference type="Proteomes" id="UP000587211">
    <property type="component" value="Unassembled WGS sequence"/>
</dbReference>
<gene>
    <name evidence="2" type="ORF">BJ975_000235</name>
    <name evidence="1" type="ORF">IDH50_03205</name>
</gene>
<organism evidence="1 4">
    <name type="scientific">Aeromicrobium tamlense</name>
    <dbReference type="NCBI Taxonomy" id="375541"/>
    <lineage>
        <taxon>Bacteria</taxon>
        <taxon>Bacillati</taxon>
        <taxon>Actinomycetota</taxon>
        <taxon>Actinomycetes</taxon>
        <taxon>Propionibacteriales</taxon>
        <taxon>Nocardioidaceae</taxon>
        <taxon>Aeromicrobium</taxon>
    </lineage>
</organism>
<dbReference type="Proteomes" id="UP000659061">
    <property type="component" value="Unassembled WGS sequence"/>
</dbReference>
<evidence type="ECO:0000313" key="2">
    <source>
        <dbReference type="EMBL" id="NYI36860.1"/>
    </source>
</evidence>
<evidence type="ECO:0000313" key="1">
    <source>
        <dbReference type="EMBL" id="MBD1269232.1"/>
    </source>
</evidence>
<dbReference type="EMBL" id="JACWMT010000001">
    <property type="protein sequence ID" value="MBD1269232.1"/>
    <property type="molecule type" value="Genomic_DNA"/>
</dbReference>
<reference evidence="2 3" key="1">
    <citation type="submission" date="2020-07" db="EMBL/GenBank/DDBJ databases">
        <title>Sequencing the genomes of 1000 actinobacteria strains.</title>
        <authorList>
            <person name="Klenk H.-P."/>
        </authorList>
    </citation>
    <scope>NUCLEOTIDE SEQUENCE [LARGE SCALE GENOMIC DNA]</scope>
    <source>
        <strain evidence="2 3">DSM 19087</strain>
    </source>
</reference>
<protein>
    <submittedName>
        <fullName evidence="1">Uncharacterized protein</fullName>
    </submittedName>
</protein>
<proteinExistence type="predicted"/>
<reference evidence="1" key="2">
    <citation type="submission" date="2020-09" db="EMBL/GenBank/DDBJ databases">
        <title>Novel species in genus Aeromicrobium.</title>
        <authorList>
            <person name="Zhang G."/>
        </authorList>
    </citation>
    <scope>NUCLEOTIDE SEQUENCE</scope>
    <source>
        <strain evidence="1">SSW1-57</strain>
    </source>
</reference>
<evidence type="ECO:0000313" key="4">
    <source>
        <dbReference type="Proteomes" id="UP000659061"/>
    </source>
</evidence>
<dbReference type="RefSeq" id="WP_179422854.1">
    <property type="nucleotide sequence ID" value="NZ_BAAAMP010000002.1"/>
</dbReference>
<keyword evidence="3" id="KW-1185">Reference proteome</keyword>
<comment type="caution">
    <text evidence="1">The sequence shown here is derived from an EMBL/GenBank/DDBJ whole genome shotgun (WGS) entry which is preliminary data.</text>
</comment>
<dbReference type="EMBL" id="JACBZN010000001">
    <property type="protein sequence ID" value="NYI36860.1"/>
    <property type="molecule type" value="Genomic_DNA"/>
</dbReference>
<sequence>MATKQQQVAEIVEGTAVGLAALGVTHVSSWKLDLEFAFSHAWRRWAFRGDYPSINRAAKPDNEFWIGVTRSERRKGAAVIWRHDSGEYEIVLGNGGWTPEEAVRLIGDRPLDDWIALASPFKEHLERKDV</sequence>
<evidence type="ECO:0000313" key="3">
    <source>
        <dbReference type="Proteomes" id="UP000587211"/>
    </source>
</evidence>